<keyword evidence="2" id="KW-0233">DNA recombination</keyword>
<feature type="transmembrane region" description="Helical" evidence="4">
    <location>
        <begin position="6"/>
        <end position="25"/>
    </location>
</feature>
<evidence type="ECO:0000256" key="2">
    <source>
        <dbReference type="ARBA" id="ARBA00023172"/>
    </source>
</evidence>
<dbReference type="PANTHER" id="PTHR30563:SF0">
    <property type="entry name" value="DNA RECOMBINATION PROTEIN RMUC"/>
    <property type="match status" value="1"/>
</dbReference>
<organism evidence="5">
    <name type="scientific">hydrothermal vent metagenome</name>
    <dbReference type="NCBI Taxonomy" id="652676"/>
    <lineage>
        <taxon>unclassified sequences</taxon>
        <taxon>metagenomes</taxon>
        <taxon>ecological metagenomes</taxon>
    </lineage>
</organism>
<gene>
    <name evidence="5" type="ORF">MNBD_IGNAVI01-2825</name>
</gene>
<evidence type="ECO:0000256" key="1">
    <source>
        <dbReference type="ARBA" id="ARBA00023054"/>
    </source>
</evidence>
<sequence>MITGISLIIGVVGLIIGLVISYFFTKMMMLNKIEFVKEKIENENNEQILALEKEKSQLEERVTRIGEMETKISKFEDELNAKNDENTELKTKIAELETAIEKERKSTVEKLKLLEESKEELKNEFKNLSNEILEEKSKRFTETNKKNIDDILSPLKEEFNQFKKTVAETYDKESRDRTALKTQIDSLKELNEKLGKEALSLTNALKGDSQKQGAWGEIILERVLEESGLHKGREYETQLSFNDEVGKRKRPDAIVHLPNNKDVIIDSKVSIVAYQNYHQTENEEEKKQYLKEHLQSIKNHIKELSLKNYEDIEEIRTLDYVLMFIPIESAFMLAMENDRELFSQAFEKNIVIVTPSTLLVTLKTIQNIWRYEKQNKHAQEIAKKAGDLYDKFVNFSDSLTDVGTNLDRAKKSYDVAVNRLSTGKGNLISQAQKIKTLGIKTKKEFSSNLIDNSEDIELLDTNEGDK</sequence>
<keyword evidence="4" id="KW-0472">Membrane</keyword>
<evidence type="ECO:0000256" key="4">
    <source>
        <dbReference type="SAM" id="Phobius"/>
    </source>
</evidence>
<dbReference type="EMBL" id="UOGD01000091">
    <property type="protein sequence ID" value="VAX18004.1"/>
    <property type="molecule type" value="Genomic_DNA"/>
</dbReference>
<feature type="coiled-coil region" evidence="3">
    <location>
        <begin position="26"/>
        <end position="138"/>
    </location>
</feature>
<dbReference type="Pfam" id="PF02646">
    <property type="entry name" value="RmuC"/>
    <property type="match status" value="1"/>
</dbReference>
<evidence type="ECO:0000256" key="3">
    <source>
        <dbReference type="SAM" id="Coils"/>
    </source>
</evidence>
<feature type="coiled-coil region" evidence="3">
    <location>
        <begin position="170"/>
        <end position="204"/>
    </location>
</feature>
<keyword evidence="4" id="KW-0812">Transmembrane</keyword>
<dbReference type="AlphaFoldDB" id="A0A3B1C1W6"/>
<keyword evidence="1 3" id="KW-0175">Coiled coil</keyword>
<accession>A0A3B1C1W6</accession>
<dbReference type="InterPro" id="IPR003798">
    <property type="entry name" value="DNA_recombination_RmuC"/>
</dbReference>
<reference evidence="5" key="1">
    <citation type="submission" date="2018-06" db="EMBL/GenBank/DDBJ databases">
        <authorList>
            <person name="Zhirakovskaya E."/>
        </authorList>
    </citation>
    <scope>NUCLEOTIDE SEQUENCE</scope>
</reference>
<proteinExistence type="predicted"/>
<name>A0A3B1C1W6_9ZZZZ</name>
<evidence type="ECO:0000313" key="5">
    <source>
        <dbReference type="EMBL" id="VAX18004.1"/>
    </source>
</evidence>
<keyword evidence="4" id="KW-1133">Transmembrane helix</keyword>
<dbReference type="GO" id="GO:0006310">
    <property type="term" value="P:DNA recombination"/>
    <property type="evidence" value="ECO:0007669"/>
    <property type="project" value="UniProtKB-KW"/>
</dbReference>
<dbReference type="PANTHER" id="PTHR30563">
    <property type="entry name" value="DNA RECOMBINATION PROTEIN RMUC"/>
    <property type="match status" value="1"/>
</dbReference>
<protein>
    <submittedName>
        <fullName evidence="5">DNA recombination protein RmuC</fullName>
    </submittedName>
</protein>